<keyword evidence="2" id="KW-1185">Reference proteome</keyword>
<proteinExistence type="predicted"/>
<dbReference type="EMBL" id="CASHSV030000311">
    <property type="protein sequence ID" value="CAJ2660134.1"/>
    <property type="molecule type" value="Genomic_DNA"/>
</dbReference>
<sequence length="105" mass="12362">MGPFDSIWWRDVARVGDSTDVGFLRMLVVCWEMVSRSAFGKRNRFPDNDHNQEWNWFWSVELSEFEMKEVEELQILLNGIMITGDNGDKWRWIPGEKGNFSAKST</sequence>
<organism evidence="1 2">
    <name type="scientific">Trifolium pratense</name>
    <name type="common">Red clover</name>
    <dbReference type="NCBI Taxonomy" id="57577"/>
    <lineage>
        <taxon>Eukaryota</taxon>
        <taxon>Viridiplantae</taxon>
        <taxon>Streptophyta</taxon>
        <taxon>Embryophyta</taxon>
        <taxon>Tracheophyta</taxon>
        <taxon>Spermatophyta</taxon>
        <taxon>Magnoliopsida</taxon>
        <taxon>eudicotyledons</taxon>
        <taxon>Gunneridae</taxon>
        <taxon>Pentapetalae</taxon>
        <taxon>rosids</taxon>
        <taxon>fabids</taxon>
        <taxon>Fabales</taxon>
        <taxon>Fabaceae</taxon>
        <taxon>Papilionoideae</taxon>
        <taxon>50 kb inversion clade</taxon>
        <taxon>NPAAA clade</taxon>
        <taxon>Hologalegina</taxon>
        <taxon>IRL clade</taxon>
        <taxon>Trifolieae</taxon>
        <taxon>Trifolium</taxon>
    </lineage>
</organism>
<evidence type="ECO:0000313" key="1">
    <source>
        <dbReference type="EMBL" id="CAJ2660134.1"/>
    </source>
</evidence>
<comment type="caution">
    <text evidence="1">The sequence shown here is derived from an EMBL/GenBank/DDBJ whole genome shotgun (WGS) entry which is preliminary data.</text>
</comment>
<dbReference type="Proteomes" id="UP001177021">
    <property type="component" value="Unassembled WGS sequence"/>
</dbReference>
<protein>
    <submittedName>
        <fullName evidence="1">Uncharacterized protein</fullName>
    </submittedName>
</protein>
<accession>A0ACB0KW94</accession>
<name>A0ACB0KW94_TRIPR</name>
<reference evidence="1" key="1">
    <citation type="submission" date="2023-10" db="EMBL/GenBank/DDBJ databases">
        <authorList>
            <person name="Rodriguez Cubillos JULIANA M."/>
            <person name="De Vega J."/>
        </authorList>
    </citation>
    <scope>NUCLEOTIDE SEQUENCE</scope>
</reference>
<evidence type="ECO:0000313" key="2">
    <source>
        <dbReference type="Proteomes" id="UP001177021"/>
    </source>
</evidence>
<gene>
    <name evidence="1" type="ORF">MILVUS5_LOCUS26152</name>
</gene>